<organism evidence="1 2">
    <name type="scientific">Microbulbifer spongiae</name>
    <dbReference type="NCBI Taxonomy" id="2944933"/>
    <lineage>
        <taxon>Bacteria</taxon>
        <taxon>Pseudomonadati</taxon>
        <taxon>Pseudomonadota</taxon>
        <taxon>Gammaproteobacteria</taxon>
        <taxon>Cellvibrionales</taxon>
        <taxon>Microbulbiferaceae</taxon>
        <taxon>Microbulbifer</taxon>
    </lineage>
</organism>
<reference evidence="1 2" key="1">
    <citation type="submission" date="2022-05" db="EMBL/GenBank/DDBJ databases">
        <title>Microbulbifer sp. nov., isolated from sponge.</title>
        <authorList>
            <person name="Gao L."/>
        </authorList>
    </citation>
    <scope>NUCLEOTIDE SEQUENCE [LARGE SCALE GENOMIC DNA]</scope>
    <source>
        <strain evidence="1 2">MI-G</strain>
    </source>
</reference>
<keyword evidence="2" id="KW-1185">Reference proteome</keyword>
<proteinExistence type="predicted"/>
<gene>
    <name evidence="1" type="ORF">M8T91_13885</name>
</gene>
<accession>A0ABY9E7I5</accession>
<evidence type="ECO:0000313" key="2">
    <source>
        <dbReference type="Proteomes" id="UP001321520"/>
    </source>
</evidence>
<evidence type="ECO:0000313" key="1">
    <source>
        <dbReference type="EMBL" id="WKD48975.1"/>
    </source>
</evidence>
<protein>
    <submittedName>
        <fullName evidence="1">Uncharacterized protein</fullName>
    </submittedName>
</protein>
<sequence>MDVSTLQLNKKATAIIGEVQRFISEFQLRKNTLPSRVALYPGKYADLEKAVVSELIKKNAGSASKKEVRAPKEITIQGVQIHPHS</sequence>
<dbReference type="Proteomes" id="UP001321520">
    <property type="component" value="Chromosome"/>
</dbReference>
<dbReference type="EMBL" id="CP098023">
    <property type="protein sequence ID" value="WKD48975.1"/>
    <property type="molecule type" value="Genomic_DNA"/>
</dbReference>
<dbReference type="RefSeq" id="WP_301414761.1">
    <property type="nucleotide sequence ID" value="NZ_CP098023.1"/>
</dbReference>
<name>A0ABY9E7I5_9GAMM</name>